<dbReference type="HOGENOM" id="CLU_008713_2_0_10"/>
<evidence type="ECO:0000256" key="2">
    <source>
        <dbReference type="ARBA" id="ARBA00022475"/>
    </source>
</evidence>
<protein>
    <recommendedName>
        <fullName evidence="11">ABC3 transporter permease protein domain-containing protein</fullName>
    </recommendedName>
</protein>
<feature type="transmembrane region" description="Helical" evidence="6">
    <location>
        <begin position="329"/>
        <end position="353"/>
    </location>
</feature>
<evidence type="ECO:0008006" key="11">
    <source>
        <dbReference type="Google" id="ProtNLM"/>
    </source>
</evidence>
<dbReference type="PATRIC" id="fig|927665.4.peg.3393"/>
<feature type="domain" description="ABC3 transporter permease C-terminal" evidence="7">
    <location>
        <begin position="665"/>
        <end position="778"/>
    </location>
</feature>
<accession>A0A0F5J7N8</accession>
<feature type="transmembrane region" description="Helical" evidence="6">
    <location>
        <begin position="373"/>
        <end position="397"/>
    </location>
</feature>
<keyword evidence="5 6" id="KW-0472">Membrane</keyword>
<feature type="transmembrane region" description="Helical" evidence="6">
    <location>
        <begin position="418"/>
        <end position="440"/>
    </location>
</feature>
<dbReference type="InterPro" id="IPR003838">
    <property type="entry name" value="ABC3_permease_C"/>
</dbReference>
<evidence type="ECO:0000256" key="4">
    <source>
        <dbReference type="ARBA" id="ARBA00022989"/>
    </source>
</evidence>
<organism evidence="9 10">
    <name type="scientific">Parabacteroides goldsteinii DSM 19448 = WAL 12034</name>
    <dbReference type="NCBI Taxonomy" id="927665"/>
    <lineage>
        <taxon>Bacteria</taxon>
        <taxon>Pseudomonadati</taxon>
        <taxon>Bacteroidota</taxon>
        <taxon>Bacteroidia</taxon>
        <taxon>Bacteroidales</taxon>
        <taxon>Tannerellaceae</taxon>
        <taxon>Parabacteroides</taxon>
    </lineage>
</organism>
<sequence length="785" mass="88103">MKTILRNFLSVLRRFKMATFLNVAGLAVAFAAFIVILIQVNYERSFDRCHPTAERVFRVELETPGTFGLILPRGFVETVIQSSPHIEAGSLIYPYNSAIYFSVMENGEKIGYREPVYTCNPEITRVFDFPILEGDIDCLKDPDKLILPESIARKIFGDQPAVGKMLHAEENVETKDNREYTVGAVYKDFPGNTQMRNLIYTAIGPTFQRDNFGASNFACYVLLDKAESAQDVVDNFNANFDFTKIGKKDQQLKLTPLTAIYYLNESQDGMIFRSGNNEVTLLLFFIALLIIIVAAINFTNFSTALTPLRIKSINTQKVLGSSDRLLRNALLAEAAIVSLIAWLISLVLVWMLGRATALPFVEADLSILKNLPIVLITGGVALITGVVAGLYPSWYVTSFPPALVLKGSFGLSPSGRKLRTILVSVQFIVSILLIIGASFVQLQNDYMRSFSLGFDKDQIAIVELSGELYNKHHETYVNRLKEFPDIEDVAFAMEKVASKDGYSTNGAVLKQKEFHFFMIMTSPNFLRVMGIPVEEGRDFSLSDELSEEPVYIFNETAKLAVNMEQGDILQSWIPGRIIGFTGNVKFTSLRNGENNIAFVVSKMPYPMSVSYIRLKAGSDVHAAVNHIRKTLADLDPAYPFDVQFYDTIFNHLYHKEENLRSLITVFSILAIIISLVGVFGLVVFDTQYRRKEIGVRKVHGATNSEILKMLNRSYIYIVLVCFALATPIGYYGIKKWLESFAYKTPMYWWVYLAALTIVLVITIGTVTFQSWRAANANPVDSLKAQ</sequence>
<dbReference type="InterPro" id="IPR050250">
    <property type="entry name" value="Macrolide_Exporter_MacB"/>
</dbReference>
<comment type="caution">
    <text evidence="9">The sequence shown here is derived from an EMBL/GenBank/DDBJ whole genome shotgun (WGS) entry which is preliminary data.</text>
</comment>
<evidence type="ECO:0000313" key="10">
    <source>
        <dbReference type="Proteomes" id="UP000033047"/>
    </source>
</evidence>
<reference evidence="9 10" key="1">
    <citation type="submission" date="2013-04" db="EMBL/GenBank/DDBJ databases">
        <title>The Genome Sequence of Parabacteroides goldsteinii DSM 19448.</title>
        <authorList>
            <consortium name="The Broad Institute Genomics Platform"/>
            <person name="Earl A."/>
            <person name="Ward D."/>
            <person name="Feldgarden M."/>
            <person name="Gevers D."/>
            <person name="Martens E."/>
            <person name="Sakamoto M."/>
            <person name="Benno Y."/>
            <person name="Song Y."/>
            <person name="Liu C."/>
            <person name="Lee J."/>
            <person name="Bolanos M."/>
            <person name="Vaisanen M.L."/>
            <person name="Finegold S.M."/>
            <person name="Walker B."/>
            <person name="Young S."/>
            <person name="Zeng Q."/>
            <person name="Gargeya S."/>
            <person name="Fitzgerald M."/>
            <person name="Haas B."/>
            <person name="Abouelleil A."/>
            <person name="Allen A.W."/>
            <person name="Alvarado L."/>
            <person name="Arachchi H.M."/>
            <person name="Berlin A.M."/>
            <person name="Chapman S.B."/>
            <person name="Gainer-Dewar J."/>
            <person name="Goldberg J."/>
            <person name="Griggs A."/>
            <person name="Gujja S."/>
            <person name="Hansen M."/>
            <person name="Howarth C."/>
            <person name="Imamovic A."/>
            <person name="Ireland A."/>
            <person name="Larimer J."/>
            <person name="McCowan C."/>
            <person name="Murphy C."/>
            <person name="Pearson M."/>
            <person name="Poon T.W."/>
            <person name="Priest M."/>
            <person name="Roberts A."/>
            <person name="Saif S."/>
            <person name="Shea T."/>
            <person name="Sisk P."/>
            <person name="Sykes S."/>
            <person name="Wortman J."/>
            <person name="Nusbaum C."/>
            <person name="Birren B."/>
        </authorList>
    </citation>
    <scope>NUCLEOTIDE SEQUENCE [LARGE SCALE GENOMIC DNA]</scope>
    <source>
        <strain evidence="9 10">DSM 19448</strain>
    </source>
</reference>
<dbReference type="GO" id="GO:0022857">
    <property type="term" value="F:transmembrane transporter activity"/>
    <property type="evidence" value="ECO:0007669"/>
    <property type="project" value="TreeGrafter"/>
</dbReference>
<dbReference type="InterPro" id="IPR025857">
    <property type="entry name" value="MacB_PCD"/>
</dbReference>
<dbReference type="RefSeq" id="WP_046146828.1">
    <property type="nucleotide sequence ID" value="NZ_KQ033913.1"/>
</dbReference>
<evidence type="ECO:0000256" key="3">
    <source>
        <dbReference type="ARBA" id="ARBA00022692"/>
    </source>
</evidence>
<feature type="domain" description="MacB-like periplasmic core" evidence="8">
    <location>
        <begin position="19"/>
        <end position="236"/>
    </location>
</feature>
<feature type="transmembrane region" description="Helical" evidence="6">
    <location>
        <begin position="714"/>
        <end position="733"/>
    </location>
</feature>
<dbReference type="PANTHER" id="PTHR30572">
    <property type="entry name" value="MEMBRANE COMPONENT OF TRANSPORTER-RELATED"/>
    <property type="match status" value="1"/>
</dbReference>
<dbReference type="Pfam" id="PF12704">
    <property type="entry name" value="MacB_PCD"/>
    <property type="match status" value="1"/>
</dbReference>
<feature type="transmembrane region" description="Helical" evidence="6">
    <location>
        <begin position="748"/>
        <end position="768"/>
    </location>
</feature>
<evidence type="ECO:0000256" key="6">
    <source>
        <dbReference type="SAM" id="Phobius"/>
    </source>
</evidence>
<evidence type="ECO:0000256" key="5">
    <source>
        <dbReference type="ARBA" id="ARBA00023136"/>
    </source>
</evidence>
<dbReference type="AlphaFoldDB" id="A0A0F5J7N8"/>
<comment type="subcellular location">
    <subcellularLocation>
        <location evidence="1">Cell membrane</location>
        <topology evidence="1">Multi-pass membrane protein</topology>
    </subcellularLocation>
</comment>
<dbReference type="GO" id="GO:0005886">
    <property type="term" value="C:plasma membrane"/>
    <property type="evidence" value="ECO:0007669"/>
    <property type="project" value="UniProtKB-SubCell"/>
</dbReference>
<keyword evidence="4 6" id="KW-1133">Transmembrane helix</keyword>
<keyword evidence="3 6" id="KW-0812">Transmembrane</keyword>
<feature type="transmembrane region" description="Helical" evidence="6">
    <location>
        <begin position="281"/>
        <end position="308"/>
    </location>
</feature>
<dbReference type="GeneID" id="69979834"/>
<dbReference type="PANTHER" id="PTHR30572:SF18">
    <property type="entry name" value="ABC-TYPE MACROLIDE FAMILY EXPORT SYSTEM PERMEASE COMPONENT 2"/>
    <property type="match status" value="1"/>
</dbReference>
<dbReference type="Pfam" id="PF02687">
    <property type="entry name" value="FtsX"/>
    <property type="match status" value="2"/>
</dbReference>
<evidence type="ECO:0000259" key="8">
    <source>
        <dbReference type="Pfam" id="PF12704"/>
    </source>
</evidence>
<evidence type="ECO:0000259" key="7">
    <source>
        <dbReference type="Pfam" id="PF02687"/>
    </source>
</evidence>
<dbReference type="Proteomes" id="UP000033047">
    <property type="component" value="Unassembled WGS sequence"/>
</dbReference>
<proteinExistence type="predicted"/>
<gene>
    <name evidence="9" type="ORF">HMPREF1535_03301</name>
</gene>
<feature type="transmembrane region" description="Helical" evidence="6">
    <location>
        <begin position="662"/>
        <end position="684"/>
    </location>
</feature>
<evidence type="ECO:0000313" key="9">
    <source>
        <dbReference type="EMBL" id="KKB53753.1"/>
    </source>
</evidence>
<dbReference type="EMBL" id="AQHV01000014">
    <property type="protein sequence ID" value="KKB53753.1"/>
    <property type="molecule type" value="Genomic_DNA"/>
</dbReference>
<keyword evidence="2" id="KW-1003">Cell membrane</keyword>
<dbReference type="STRING" id="927665.HMPREF1535_03301"/>
<feature type="domain" description="ABC3 transporter permease C-terminal" evidence="7">
    <location>
        <begin position="284"/>
        <end position="401"/>
    </location>
</feature>
<name>A0A0F5J7N8_9BACT</name>
<evidence type="ECO:0000256" key="1">
    <source>
        <dbReference type="ARBA" id="ARBA00004651"/>
    </source>
</evidence>
<feature type="transmembrane region" description="Helical" evidence="6">
    <location>
        <begin position="20"/>
        <end position="42"/>
    </location>
</feature>